<feature type="compositionally biased region" description="Polar residues" evidence="1">
    <location>
        <begin position="73"/>
        <end position="86"/>
    </location>
</feature>
<dbReference type="EnsemblPlants" id="Kaladp0047s0049.1.v1.1">
    <property type="protein sequence ID" value="Kaladp0047s0049.1.v1.1"/>
    <property type="gene ID" value="Kaladp0047s0049.v1.1"/>
</dbReference>
<dbReference type="Proteomes" id="UP000594263">
    <property type="component" value="Unplaced"/>
</dbReference>
<dbReference type="Gramene" id="Kaladp0047s0049.1.v1.1">
    <property type="protein sequence ID" value="Kaladp0047s0049.1.v1.1"/>
    <property type="gene ID" value="Kaladp0047s0049.v1.1"/>
</dbReference>
<evidence type="ECO:0000256" key="1">
    <source>
        <dbReference type="SAM" id="MobiDB-lite"/>
    </source>
</evidence>
<protein>
    <submittedName>
        <fullName evidence="2">Uncharacterized protein</fullName>
    </submittedName>
</protein>
<name>A0A7N0TXC3_KALFE</name>
<feature type="compositionally biased region" description="Low complexity" evidence="1">
    <location>
        <begin position="1"/>
        <end position="26"/>
    </location>
</feature>
<feature type="region of interest" description="Disordered" evidence="1">
    <location>
        <begin position="1"/>
        <end position="87"/>
    </location>
</feature>
<evidence type="ECO:0000313" key="2">
    <source>
        <dbReference type="EnsemblPlants" id="Kaladp0047s0049.1.v1.1"/>
    </source>
</evidence>
<evidence type="ECO:0000313" key="3">
    <source>
        <dbReference type="Proteomes" id="UP000594263"/>
    </source>
</evidence>
<proteinExistence type="predicted"/>
<organism evidence="2 3">
    <name type="scientific">Kalanchoe fedtschenkoi</name>
    <name type="common">Lavender scallops</name>
    <name type="synonym">South American air plant</name>
    <dbReference type="NCBI Taxonomy" id="63787"/>
    <lineage>
        <taxon>Eukaryota</taxon>
        <taxon>Viridiplantae</taxon>
        <taxon>Streptophyta</taxon>
        <taxon>Embryophyta</taxon>
        <taxon>Tracheophyta</taxon>
        <taxon>Spermatophyta</taxon>
        <taxon>Magnoliopsida</taxon>
        <taxon>eudicotyledons</taxon>
        <taxon>Gunneridae</taxon>
        <taxon>Pentapetalae</taxon>
        <taxon>Saxifragales</taxon>
        <taxon>Crassulaceae</taxon>
        <taxon>Kalanchoe</taxon>
    </lineage>
</organism>
<dbReference type="AlphaFoldDB" id="A0A7N0TXC3"/>
<reference evidence="2" key="1">
    <citation type="submission" date="2021-01" db="UniProtKB">
        <authorList>
            <consortium name="EnsemblPlants"/>
        </authorList>
    </citation>
    <scope>IDENTIFICATION</scope>
</reference>
<keyword evidence="3" id="KW-1185">Reference proteome</keyword>
<accession>A0A7N0TXC3</accession>
<sequence>MSFDSSRSASSGKQSKRSAISSQSRSGDGRSGGGTWEKRKTNQKAPGMGANFPSSSRSSFRVAPFSDFGSPATPDNANEDSGNVGNCYSYDVPETEESISKVCSPNMESTTEARDSKQAILKCDEEGGLVLVNELGLP</sequence>